<evidence type="ECO:0000313" key="11">
    <source>
        <dbReference type="Proteomes" id="UP000000759"/>
    </source>
</evidence>
<dbReference type="GO" id="GO:0004383">
    <property type="term" value="F:guanylate cyclase activity"/>
    <property type="evidence" value="ECO:0007669"/>
    <property type="project" value="TreeGrafter"/>
</dbReference>
<dbReference type="GO" id="GO:0004016">
    <property type="term" value="F:adenylate cyclase activity"/>
    <property type="evidence" value="ECO:0007669"/>
    <property type="project" value="TreeGrafter"/>
</dbReference>
<evidence type="ECO:0000259" key="9">
    <source>
        <dbReference type="PROSITE" id="PS50125"/>
    </source>
</evidence>
<dbReference type="SMART" id="SM00044">
    <property type="entry name" value="CYCc"/>
    <property type="match status" value="1"/>
</dbReference>
<dbReference type="RefSeq" id="XP_002179510.1">
    <property type="nucleotide sequence ID" value="XM_002179474.1"/>
</dbReference>
<dbReference type="Proteomes" id="UP000000759">
    <property type="component" value="Chromosome 6"/>
</dbReference>
<dbReference type="GeneID" id="7200014"/>
<dbReference type="STRING" id="556484.B7FX86"/>
<evidence type="ECO:0000256" key="2">
    <source>
        <dbReference type="ARBA" id="ARBA00022692"/>
    </source>
</evidence>
<dbReference type="OrthoDB" id="40333at2759"/>
<dbReference type="InterPro" id="IPR050401">
    <property type="entry name" value="Cyclic_nucleotide_synthase"/>
</dbReference>
<evidence type="ECO:0000256" key="4">
    <source>
        <dbReference type="ARBA" id="ARBA00022989"/>
    </source>
</evidence>
<reference evidence="11" key="2">
    <citation type="submission" date="2008-08" db="EMBL/GenBank/DDBJ databases">
        <authorList>
            <consortium name="Diatom Consortium"/>
            <person name="Grigoriev I."/>
            <person name="Grimwood J."/>
            <person name="Kuo A."/>
            <person name="Otillar R.P."/>
            <person name="Salamov A."/>
            <person name="Detter J.C."/>
            <person name="Lindquist E."/>
            <person name="Shapiro H."/>
            <person name="Lucas S."/>
            <person name="Glavina del Rio T."/>
            <person name="Pitluck S."/>
            <person name="Rokhsar D."/>
            <person name="Bowler C."/>
        </authorList>
    </citation>
    <scope>GENOME REANNOTATION</scope>
    <source>
        <strain evidence="11">CCAP 1055/1</strain>
    </source>
</reference>
<dbReference type="Gene3D" id="3.30.70.1230">
    <property type="entry name" value="Nucleotide cyclase"/>
    <property type="match status" value="2"/>
</dbReference>
<keyword evidence="4 8" id="KW-1133">Transmembrane helix</keyword>
<reference evidence="10 11" key="1">
    <citation type="journal article" date="2008" name="Nature">
        <title>The Phaeodactylum genome reveals the evolutionary history of diatom genomes.</title>
        <authorList>
            <person name="Bowler C."/>
            <person name="Allen A.E."/>
            <person name="Badger J.H."/>
            <person name="Grimwood J."/>
            <person name="Jabbari K."/>
            <person name="Kuo A."/>
            <person name="Maheswari U."/>
            <person name="Martens C."/>
            <person name="Maumus F."/>
            <person name="Otillar R.P."/>
            <person name="Rayko E."/>
            <person name="Salamov A."/>
            <person name="Vandepoele K."/>
            <person name="Beszteri B."/>
            <person name="Gruber A."/>
            <person name="Heijde M."/>
            <person name="Katinka M."/>
            <person name="Mock T."/>
            <person name="Valentin K."/>
            <person name="Verret F."/>
            <person name="Berges J.A."/>
            <person name="Brownlee C."/>
            <person name="Cadoret J.P."/>
            <person name="Chiovitti A."/>
            <person name="Choi C.J."/>
            <person name="Coesel S."/>
            <person name="De Martino A."/>
            <person name="Detter J.C."/>
            <person name="Durkin C."/>
            <person name="Falciatore A."/>
            <person name="Fournet J."/>
            <person name="Haruta M."/>
            <person name="Huysman M.J."/>
            <person name="Jenkins B.D."/>
            <person name="Jiroutova K."/>
            <person name="Jorgensen R.E."/>
            <person name="Joubert Y."/>
            <person name="Kaplan A."/>
            <person name="Kroger N."/>
            <person name="Kroth P.G."/>
            <person name="La Roche J."/>
            <person name="Lindquist E."/>
            <person name="Lommer M."/>
            <person name="Martin-Jezequel V."/>
            <person name="Lopez P.J."/>
            <person name="Lucas S."/>
            <person name="Mangogna M."/>
            <person name="McGinnis K."/>
            <person name="Medlin L.K."/>
            <person name="Montsant A."/>
            <person name="Oudot-Le Secq M.P."/>
            <person name="Napoli C."/>
            <person name="Obornik M."/>
            <person name="Parker M.S."/>
            <person name="Petit J.L."/>
            <person name="Porcel B.M."/>
            <person name="Poulsen N."/>
            <person name="Robison M."/>
            <person name="Rychlewski L."/>
            <person name="Rynearson T.A."/>
            <person name="Schmutz J."/>
            <person name="Shapiro H."/>
            <person name="Siaut M."/>
            <person name="Stanley M."/>
            <person name="Sussman M.R."/>
            <person name="Taylor A.R."/>
            <person name="Vardi A."/>
            <person name="von Dassow P."/>
            <person name="Vyverman W."/>
            <person name="Willis A."/>
            <person name="Wyrwicz L.S."/>
            <person name="Rokhsar D.S."/>
            <person name="Weissenbach J."/>
            <person name="Armbrust E.V."/>
            <person name="Green B.R."/>
            <person name="Van de Peer Y."/>
            <person name="Grigoriev I.V."/>
        </authorList>
    </citation>
    <scope>NUCLEOTIDE SEQUENCE [LARGE SCALE GENOMIC DNA]</scope>
    <source>
        <strain evidence="10 11">CCAP 1055/1</strain>
    </source>
</reference>
<dbReference type="InterPro" id="IPR001054">
    <property type="entry name" value="A/G_cyclase"/>
</dbReference>
<sequence>MKWESDHVNDTHTDGDLASENGSVCSATDEKVLAHKETKAVNILRAVTFFVLLLATATVSLLVFFYGRDKENDEFLKQFGYNAGKVVDSFQVNAEKRLSALEGFATMITSHALFANETFPMVTLPDFERKASYTLQLAQVISILIFPIVSRENRATWERYSVENQRWLEEGLALQKIVKDGDEEEALMQLEEQVVAGNLDVDPFAHLNIPPFIFKVEEGGTAAAYETGPGPYAPVWQLAPAIPAAFFVNFNGLSHPSRKLEINTVLRTEKRLVSAAADFSNDNDPNSAGRKAVLNLFLNRWKSGGNDYDEGPVSDIIIPVFTSFGENKTVGALLNSYIYWQVYLTDILTDEAEGIVCVLENSCSQSFTYRIDGKDATYIGQGDLHDPSYNGMMVETGFGAVVGNNNVDFSIHEHCYYNLRVYPSKETEDKYITFQPIMFALILVAVFVFTSFVFVTYDCLVQHRNSVVNTSAIQSSSVVSSLFPEQVRNRLHKVYKSEKSKQHNHTDIFKSITSDGKSRDDFEAADLNEFDDSTPIADLYPNCTVLFADIAGFTAWSSERAPTEVFKLLETLYGAFDKIAKKYKDAHAVAMCRFSSSCNTKMNQMMHILVEKLGPDTANLSMRFGLHSGPVTAGVLRGEKARFQLFGDTVNTAARMESTGQKGRIHISKATAALIQKAGKGSWMKIREELVEAKGKGMMQTYWVEPPDFGTTSTGISSNHDVEDASESQHLRFTANEFKNSKIDAMRFKELMDSLRYAESATTGDLNAALPQANTSSEKD</sequence>
<dbReference type="EMBL" id="CM000609">
    <property type="protein sequence ID" value="EEC49333.1"/>
    <property type="molecule type" value="Genomic_DNA"/>
</dbReference>
<gene>
    <name evidence="10" type="ORF">PHATRDRAFT_45310</name>
</gene>
<dbReference type="GO" id="GO:0000166">
    <property type="term" value="F:nucleotide binding"/>
    <property type="evidence" value="ECO:0007669"/>
    <property type="project" value="UniProtKB-KW"/>
</dbReference>
<evidence type="ECO:0000256" key="8">
    <source>
        <dbReference type="SAM" id="Phobius"/>
    </source>
</evidence>
<keyword evidence="5 8" id="KW-0472">Membrane</keyword>
<protein>
    <recommendedName>
        <fullName evidence="9">Guanylate cyclase domain-containing protein</fullName>
    </recommendedName>
</protein>
<feature type="transmembrane region" description="Helical" evidence="8">
    <location>
        <begin position="43"/>
        <end position="66"/>
    </location>
</feature>
<dbReference type="GO" id="GO:0035556">
    <property type="term" value="P:intracellular signal transduction"/>
    <property type="evidence" value="ECO:0007669"/>
    <property type="project" value="InterPro"/>
</dbReference>
<keyword evidence="2 8" id="KW-0812">Transmembrane</keyword>
<name>B7FX86_PHATC</name>
<evidence type="ECO:0000256" key="5">
    <source>
        <dbReference type="ARBA" id="ARBA00023136"/>
    </source>
</evidence>
<dbReference type="PaxDb" id="2850-Phatr45310"/>
<comment type="subcellular location">
    <subcellularLocation>
        <location evidence="1">Membrane</location>
    </subcellularLocation>
</comment>
<dbReference type="HOGENOM" id="CLU_392624_0_0_1"/>
<dbReference type="GO" id="GO:0007168">
    <property type="term" value="P:receptor guanylyl cyclase signaling pathway"/>
    <property type="evidence" value="ECO:0007669"/>
    <property type="project" value="TreeGrafter"/>
</dbReference>
<dbReference type="GO" id="GO:0005886">
    <property type="term" value="C:plasma membrane"/>
    <property type="evidence" value="ECO:0007669"/>
    <property type="project" value="TreeGrafter"/>
</dbReference>
<proteinExistence type="predicted"/>
<dbReference type="Pfam" id="PF00211">
    <property type="entry name" value="Guanylate_cyc"/>
    <property type="match status" value="1"/>
</dbReference>
<feature type="compositionally biased region" description="Basic and acidic residues" evidence="7">
    <location>
        <begin position="1"/>
        <end position="15"/>
    </location>
</feature>
<evidence type="ECO:0000313" key="10">
    <source>
        <dbReference type="EMBL" id="EEC49333.1"/>
    </source>
</evidence>
<dbReference type="PROSITE" id="PS50125">
    <property type="entry name" value="GUANYLATE_CYCLASE_2"/>
    <property type="match status" value="1"/>
</dbReference>
<keyword evidence="3" id="KW-0547">Nucleotide-binding</keyword>
<dbReference type="CDD" id="cd07302">
    <property type="entry name" value="CHD"/>
    <property type="match status" value="1"/>
</dbReference>
<feature type="domain" description="Guanylate cyclase" evidence="9">
    <location>
        <begin position="544"/>
        <end position="657"/>
    </location>
</feature>
<dbReference type="PANTHER" id="PTHR11920:SF335">
    <property type="entry name" value="GUANYLATE CYCLASE"/>
    <property type="match status" value="1"/>
</dbReference>
<feature type="region of interest" description="Disordered" evidence="7">
    <location>
        <begin position="1"/>
        <end position="20"/>
    </location>
</feature>
<dbReference type="SUPFAM" id="SSF55073">
    <property type="entry name" value="Nucleotide cyclase"/>
    <property type="match status" value="1"/>
</dbReference>
<feature type="transmembrane region" description="Helical" evidence="8">
    <location>
        <begin position="437"/>
        <end position="457"/>
    </location>
</feature>
<dbReference type="InterPro" id="IPR029787">
    <property type="entry name" value="Nucleotide_cyclase"/>
</dbReference>
<organism evidence="10 11">
    <name type="scientific">Phaeodactylum tricornutum (strain CCAP 1055/1)</name>
    <dbReference type="NCBI Taxonomy" id="556484"/>
    <lineage>
        <taxon>Eukaryota</taxon>
        <taxon>Sar</taxon>
        <taxon>Stramenopiles</taxon>
        <taxon>Ochrophyta</taxon>
        <taxon>Bacillariophyta</taxon>
        <taxon>Bacillariophyceae</taxon>
        <taxon>Bacillariophycidae</taxon>
        <taxon>Naviculales</taxon>
        <taxon>Phaeodactylaceae</taxon>
        <taxon>Phaeodactylum</taxon>
    </lineage>
</organism>
<dbReference type="AlphaFoldDB" id="B7FX86"/>
<accession>B7FX86</accession>
<evidence type="ECO:0000256" key="6">
    <source>
        <dbReference type="ARBA" id="ARBA00023239"/>
    </source>
</evidence>
<evidence type="ECO:0000256" key="7">
    <source>
        <dbReference type="SAM" id="MobiDB-lite"/>
    </source>
</evidence>
<dbReference type="PANTHER" id="PTHR11920">
    <property type="entry name" value="GUANYLYL CYCLASE"/>
    <property type="match status" value="1"/>
</dbReference>
<evidence type="ECO:0000256" key="3">
    <source>
        <dbReference type="ARBA" id="ARBA00022741"/>
    </source>
</evidence>
<keyword evidence="6" id="KW-0456">Lyase</keyword>
<dbReference type="InParanoid" id="B7FX86"/>
<dbReference type="GO" id="GO:0001653">
    <property type="term" value="F:peptide receptor activity"/>
    <property type="evidence" value="ECO:0007669"/>
    <property type="project" value="TreeGrafter"/>
</dbReference>
<dbReference type="eggNOG" id="KOG1023">
    <property type="taxonomic scope" value="Eukaryota"/>
</dbReference>
<dbReference type="KEGG" id="pti:PHATRDRAFT_45310"/>
<evidence type="ECO:0000256" key="1">
    <source>
        <dbReference type="ARBA" id="ARBA00004370"/>
    </source>
</evidence>
<keyword evidence="11" id="KW-1185">Reference proteome</keyword>